<dbReference type="GO" id="GO:0003999">
    <property type="term" value="F:adenine phosphoribosyltransferase activity"/>
    <property type="evidence" value="ECO:0007669"/>
    <property type="project" value="TreeGrafter"/>
</dbReference>
<protein>
    <recommendedName>
        <fullName evidence="9">Phosphoribosyltransferase domain-containing protein</fullName>
    </recommendedName>
</protein>
<evidence type="ECO:0000256" key="8">
    <source>
        <dbReference type="ARBA" id="ARBA00025704"/>
    </source>
</evidence>
<name>A0A8T4KWE2_9ARCH</name>
<dbReference type="InterPro" id="IPR000836">
    <property type="entry name" value="PRTase_dom"/>
</dbReference>
<gene>
    <name evidence="10" type="ORF">J4478_03655</name>
</gene>
<proteinExistence type="inferred from homology"/>
<keyword evidence="5" id="KW-0328">Glycosyltransferase</keyword>
<keyword evidence="4" id="KW-0963">Cytoplasm</keyword>
<evidence type="ECO:0000313" key="11">
    <source>
        <dbReference type="Proteomes" id="UP000680185"/>
    </source>
</evidence>
<evidence type="ECO:0000256" key="7">
    <source>
        <dbReference type="ARBA" id="ARBA00022726"/>
    </source>
</evidence>
<comment type="subunit">
    <text evidence="3">Homodimer.</text>
</comment>
<dbReference type="Gene3D" id="3.40.50.2020">
    <property type="match status" value="1"/>
</dbReference>
<reference evidence="10" key="2">
    <citation type="submission" date="2021-05" db="EMBL/GenBank/DDBJ databases">
        <title>Protein family content uncovers lineage relationships and bacterial pathway maintenance mechanisms in DPANN archaea.</title>
        <authorList>
            <person name="Castelle C.J."/>
            <person name="Meheust R."/>
            <person name="Jaffe A.L."/>
            <person name="Seitz K."/>
            <person name="Gong X."/>
            <person name="Baker B.J."/>
            <person name="Banfield J.F."/>
        </authorList>
    </citation>
    <scope>NUCLEOTIDE SEQUENCE</scope>
    <source>
        <strain evidence="10">RIFCSPLOWO2_01_FULL_43_13</strain>
    </source>
</reference>
<organism evidence="10 11">
    <name type="scientific">Candidatus Iainarchaeum sp</name>
    <dbReference type="NCBI Taxonomy" id="3101447"/>
    <lineage>
        <taxon>Archaea</taxon>
        <taxon>Candidatus Iainarchaeota</taxon>
        <taxon>Candidatus Iainarchaeia</taxon>
        <taxon>Candidatus Iainarchaeales</taxon>
        <taxon>Candidatus Iainarchaeaceae</taxon>
        <taxon>Candidatus Iainarchaeum</taxon>
    </lineage>
</organism>
<evidence type="ECO:0000256" key="6">
    <source>
        <dbReference type="ARBA" id="ARBA00022679"/>
    </source>
</evidence>
<dbReference type="PANTHER" id="PTHR11776:SF7">
    <property type="entry name" value="PHOSPHORIBOSYLTRANSFERASE DOMAIN-CONTAINING PROTEIN"/>
    <property type="match status" value="1"/>
</dbReference>
<evidence type="ECO:0000256" key="5">
    <source>
        <dbReference type="ARBA" id="ARBA00022676"/>
    </source>
</evidence>
<reference evidence="10" key="1">
    <citation type="submission" date="2021-03" db="EMBL/GenBank/DDBJ databases">
        <authorList>
            <person name="Jaffe A."/>
        </authorList>
    </citation>
    <scope>NUCLEOTIDE SEQUENCE</scope>
    <source>
        <strain evidence="10">RIFCSPLOWO2_01_FULL_43_13</strain>
    </source>
</reference>
<comment type="subcellular location">
    <subcellularLocation>
        <location evidence="1">Cytoplasm</location>
    </subcellularLocation>
</comment>
<evidence type="ECO:0000259" key="9">
    <source>
        <dbReference type="Pfam" id="PF00156"/>
    </source>
</evidence>
<comment type="pathway">
    <text evidence="8">Purine metabolism.</text>
</comment>
<dbReference type="GO" id="GO:0006166">
    <property type="term" value="P:purine ribonucleoside salvage"/>
    <property type="evidence" value="ECO:0007669"/>
    <property type="project" value="UniProtKB-KW"/>
</dbReference>
<dbReference type="Proteomes" id="UP000680185">
    <property type="component" value="Unassembled WGS sequence"/>
</dbReference>
<comment type="caution">
    <text evidence="10">The sequence shown here is derived from an EMBL/GenBank/DDBJ whole genome shotgun (WGS) entry which is preliminary data.</text>
</comment>
<dbReference type="InterPro" id="IPR029057">
    <property type="entry name" value="PRTase-like"/>
</dbReference>
<keyword evidence="6" id="KW-0808">Transferase</keyword>
<dbReference type="AlphaFoldDB" id="A0A8T4KWE2"/>
<dbReference type="SUPFAM" id="SSF53271">
    <property type="entry name" value="PRTase-like"/>
    <property type="match status" value="1"/>
</dbReference>
<dbReference type="GO" id="GO:0005737">
    <property type="term" value="C:cytoplasm"/>
    <property type="evidence" value="ECO:0007669"/>
    <property type="project" value="UniProtKB-SubCell"/>
</dbReference>
<dbReference type="Pfam" id="PF00156">
    <property type="entry name" value="Pribosyltran"/>
    <property type="match status" value="1"/>
</dbReference>
<evidence type="ECO:0000256" key="4">
    <source>
        <dbReference type="ARBA" id="ARBA00022490"/>
    </source>
</evidence>
<dbReference type="EMBL" id="JAGVWB010000023">
    <property type="protein sequence ID" value="MBS3058467.1"/>
    <property type="molecule type" value="Genomic_DNA"/>
</dbReference>
<dbReference type="PANTHER" id="PTHR11776">
    <property type="entry name" value="ADENINE PHOSPHORIBOSYLTRANSFERASE"/>
    <property type="match status" value="1"/>
</dbReference>
<evidence type="ECO:0000256" key="1">
    <source>
        <dbReference type="ARBA" id="ARBA00004496"/>
    </source>
</evidence>
<evidence type="ECO:0000256" key="3">
    <source>
        <dbReference type="ARBA" id="ARBA00011738"/>
    </source>
</evidence>
<sequence>MEKTEFEKRVLAKFEKSVYLVPSDSQAFQEIIKRLAKPFKSLKIDKVVSTDMNGLLYGPIVANKLRKPFAPILKGGKVKNRKLVVEGKKFIDYSGEKKFFEAIKGSIQKNERILYIDDWFETGNSGKAAADLVKKCGGKIVGISILFNQLSAKDEKHFQKHNFHSIIRREPSNNLAEKS</sequence>
<keyword evidence="7" id="KW-0660">Purine salvage</keyword>
<dbReference type="InterPro" id="IPR050120">
    <property type="entry name" value="Adenine_PRTase"/>
</dbReference>
<feature type="domain" description="Phosphoribosyltransferase" evidence="9">
    <location>
        <begin position="27"/>
        <end position="165"/>
    </location>
</feature>
<accession>A0A8T4KWE2</accession>
<dbReference type="CDD" id="cd06223">
    <property type="entry name" value="PRTases_typeI"/>
    <property type="match status" value="1"/>
</dbReference>
<evidence type="ECO:0000256" key="2">
    <source>
        <dbReference type="ARBA" id="ARBA00008391"/>
    </source>
</evidence>
<comment type="similarity">
    <text evidence="2">Belongs to the purine/pyrimidine phosphoribosyltransferase family.</text>
</comment>
<evidence type="ECO:0000313" key="10">
    <source>
        <dbReference type="EMBL" id="MBS3058467.1"/>
    </source>
</evidence>